<name>A0ACC0K501_CHOFU</name>
<dbReference type="Proteomes" id="UP001064048">
    <property type="component" value="Chromosome 30"/>
</dbReference>
<dbReference type="EMBL" id="CM046130">
    <property type="protein sequence ID" value="KAI8431502.1"/>
    <property type="molecule type" value="Genomic_DNA"/>
</dbReference>
<accession>A0ACC0K501</accession>
<evidence type="ECO:0000313" key="2">
    <source>
        <dbReference type="Proteomes" id="UP001064048"/>
    </source>
</evidence>
<proteinExistence type="predicted"/>
<gene>
    <name evidence="1" type="ORF">MSG28_016004</name>
</gene>
<organism evidence="1 2">
    <name type="scientific">Choristoneura fumiferana</name>
    <name type="common">Spruce budworm moth</name>
    <name type="synonym">Archips fumiferana</name>
    <dbReference type="NCBI Taxonomy" id="7141"/>
    <lineage>
        <taxon>Eukaryota</taxon>
        <taxon>Metazoa</taxon>
        <taxon>Ecdysozoa</taxon>
        <taxon>Arthropoda</taxon>
        <taxon>Hexapoda</taxon>
        <taxon>Insecta</taxon>
        <taxon>Pterygota</taxon>
        <taxon>Neoptera</taxon>
        <taxon>Endopterygota</taxon>
        <taxon>Lepidoptera</taxon>
        <taxon>Glossata</taxon>
        <taxon>Ditrysia</taxon>
        <taxon>Tortricoidea</taxon>
        <taxon>Tortricidae</taxon>
        <taxon>Tortricinae</taxon>
        <taxon>Choristoneura</taxon>
    </lineage>
</organism>
<keyword evidence="2" id="KW-1185">Reference proteome</keyword>
<evidence type="ECO:0000313" key="1">
    <source>
        <dbReference type="EMBL" id="KAI8431502.1"/>
    </source>
</evidence>
<comment type="caution">
    <text evidence="1">The sequence shown here is derived from an EMBL/GenBank/DDBJ whole genome shotgun (WGS) entry which is preliminary data.</text>
</comment>
<sequence>MTQFLPPNLLALFAARDPIPYLPPAAKLPHEKKQKGYDGVGAFLNLFEHPSETPPPTRVETREERLERRRRERAEQTAYKLEQEIALWDPAANARATADPFKTLFVARVNYDTSESKLRREFEGYGAIKKIYMVYNKEDGKPRGYAFIEYEHERDMHCTDQSLFTAAYKHADGKKIDGKRVLVDVERARTVKGWLPRRLGGGLGGTRRGGADVNIKHSGREDNERERERYSREQRERDEPRGGRRRSRSRSAQRRRSTSRTRRRDRERPERPREEDQPAESRRRRRSRSRSERRRRDKDKERTRDRGERGDRDRDRKRARRDKDKDKDKDRDRKEPKLRLDEIKVKQEPHTDYPEFSLPAMDVQIKQEPADDDENKYNPEEANGDDYNY</sequence>
<reference evidence="1 2" key="1">
    <citation type="journal article" date="2022" name="Genome Biol. Evol.">
        <title>The Spruce Budworm Genome: Reconstructing the Evolutionary History of Antifreeze Proteins.</title>
        <authorList>
            <person name="Beliveau C."/>
            <person name="Gagne P."/>
            <person name="Picq S."/>
            <person name="Vernygora O."/>
            <person name="Keeling C.I."/>
            <person name="Pinkney K."/>
            <person name="Doucet D."/>
            <person name="Wen F."/>
            <person name="Johnston J.S."/>
            <person name="Maaroufi H."/>
            <person name="Boyle B."/>
            <person name="Laroche J."/>
            <person name="Dewar K."/>
            <person name="Juretic N."/>
            <person name="Blackburn G."/>
            <person name="Nisole A."/>
            <person name="Brunet B."/>
            <person name="Brandao M."/>
            <person name="Lumley L."/>
            <person name="Duan J."/>
            <person name="Quan G."/>
            <person name="Lucarotti C.J."/>
            <person name="Roe A.D."/>
            <person name="Sperling F.A.H."/>
            <person name="Levesque R.C."/>
            <person name="Cusson M."/>
        </authorList>
    </citation>
    <scope>NUCLEOTIDE SEQUENCE [LARGE SCALE GENOMIC DNA]</scope>
    <source>
        <strain evidence="1">Glfc:IPQL:Cfum</strain>
    </source>
</reference>
<protein>
    <submittedName>
        <fullName evidence="1">Uncharacterized protein</fullName>
    </submittedName>
</protein>